<accession>A0A814J4E7</accession>
<organism evidence="1 2">
    <name type="scientific">Brachionus calyciflorus</name>
    <dbReference type="NCBI Taxonomy" id="104777"/>
    <lineage>
        <taxon>Eukaryota</taxon>
        <taxon>Metazoa</taxon>
        <taxon>Spiralia</taxon>
        <taxon>Gnathifera</taxon>
        <taxon>Rotifera</taxon>
        <taxon>Eurotatoria</taxon>
        <taxon>Monogononta</taxon>
        <taxon>Pseudotrocha</taxon>
        <taxon>Ploima</taxon>
        <taxon>Brachionidae</taxon>
        <taxon>Brachionus</taxon>
    </lineage>
</organism>
<sequence>MWHNDKCLIIHPRVFKISLTLIKIENDEISVCKNYPIEITEETANVNDIKNIISSKHGFPNMTLLDCSFEIIRDNANTRGELYWNRRFKYFFVNQAEWKEFVERVNNVKLKKVNHPVDLNYVPRAKTTYFPVTLPRTFRRSFTLLKIKNDQIWIYKHLPFNLTEYTANLDYIRKQMINEHGIEDPIVLDRKYKEIRDHVTTRGENFWNTNNIFYFIDRKDWEKFDVEPQCKYHQIKFKKINHSTYFDNSRPNYFKSKESQF</sequence>
<keyword evidence="2" id="KW-1185">Reference proteome</keyword>
<dbReference type="OrthoDB" id="10311137at2759"/>
<reference evidence="1" key="1">
    <citation type="submission" date="2021-02" db="EMBL/GenBank/DDBJ databases">
        <authorList>
            <person name="Nowell W R."/>
        </authorList>
    </citation>
    <scope>NUCLEOTIDE SEQUENCE</scope>
    <source>
        <strain evidence="1">Ploen Becks lab</strain>
    </source>
</reference>
<protein>
    <submittedName>
        <fullName evidence="1">Uncharacterized protein</fullName>
    </submittedName>
</protein>
<proteinExistence type="predicted"/>
<evidence type="ECO:0000313" key="1">
    <source>
        <dbReference type="EMBL" id="CAF1033186.1"/>
    </source>
</evidence>
<gene>
    <name evidence="1" type="ORF">OXX778_LOCUS17973</name>
</gene>
<dbReference type="AlphaFoldDB" id="A0A814J4E7"/>
<dbReference type="EMBL" id="CAJNOC010004776">
    <property type="protein sequence ID" value="CAF1033186.1"/>
    <property type="molecule type" value="Genomic_DNA"/>
</dbReference>
<name>A0A814J4E7_9BILA</name>
<evidence type="ECO:0000313" key="2">
    <source>
        <dbReference type="Proteomes" id="UP000663879"/>
    </source>
</evidence>
<dbReference type="Proteomes" id="UP000663879">
    <property type="component" value="Unassembled WGS sequence"/>
</dbReference>
<comment type="caution">
    <text evidence="1">The sequence shown here is derived from an EMBL/GenBank/DDBJ whole genome shotgun (WGS) entry which is preliminary data.</text>
</comment>